<name>A0A3B0VV85_9ZZZZ</name>
<dbReference type="Gene3D" id="1.10.1750.10">
    <property type="match status" value="1"/>
</dbReference>
<dbReference type="EMBL" id="UOEX01000437">
    <property type="protein sequence ID" value="VAW42377.1"/>
    <property type="molecule type" value="Genomic_DNA"/>
</dbReference>
<feature type="domain" description="Chromosomal replication initiator DnaA C-terminal" evidence="1">
    <location>
        <begin position="214"/>
        <end position="282"/>
    </location>
</feature>
<dbReference type="InterPro" id="IPR013159">
    <property type="entry name" value="DnaA_C"/>
</dbReference>
<sequence length="310" mass="35830">MNRGRRGEDIYADRKDHETFLTVLQESSELFGILVAAYCLMSNHYHFLIQTPDGNLARAMRYINGVYTQRYNRRRRIDGQLFRGRYKSVLVEKDSHLLELLRYIHLNPVRASMCKSVDDYAWSSHSAYLCGGRKWQWLATKPLLAMFSTNISTARNRYRDFVQAGDSPEILDFFAKKNLPSLFGTDDFIAWIKDKFFEEKQHREIPQAQQLAPSIAEIKEAVCRSYGISEEALATTTRGRVNEPRNLAIYLSRRLSRLKLEDIAKQFGLGSYSSVSSVVVRMGNLLSQDRNLAKTLKKVRKELRKSQAKT</sequence>
<dbReference type="GO" id="GO:0006313">
    <property type="term" value="P:DNA transposition"/>
    <property type="evidence" value="ECO:0007669"/>
    <property type="project" value="InterPro"/>
</dbReference>
<dbReference type="GO" id="GO:0005524">
    <property type="term" value="F:ATP binding"/>
    <property type="evidence" value="ECO:0007669"/>
    <property type="project" value="InterPro"/>
</dbReference>
<dbReference type="SMART" id="SM00760">
    <property type="entry name" value="Bac_DnaA_C"/>
    <property type="match status" value="1"/>
</dbReference>
<reference evidence="3" key="1">
    <citation type="submission" date="2018-06" db="EMBL/GenBank/DDBJ databases">
        <authorList>
            <person name="Zhirakovskaya E."/>
        </authorList>
    </citation>
    <scope>NUCLEOTIDE SEQUENCE</scope>
</reference>
<dbReference type="SMART" id="SM01321">
    <property type="entry name" value="Y1_Tnp"/>
    <property type="match status" value="1"/>
</dbReference>
<dbReference type="AlphaFoldDB" id="A0A3B0VV85"/>
<evidence type="ECO:0000259" key="1">
    <source>
        <dbReference type="SMART" id="SM00760"/>
    </source>
</evidence>
<dbReference type="PANTHER" id="PTHR34322:SF2">
    <property type="entry name" value="TRANSPOSASE IS200-LIKE DOMAIN-CONTAINING PROTEIN"/>
    <property type="match status" value="1"/>
</dbReference>
<dbReference type="PANTHER" id="PTHR34322">
    <property type="entry name" value="TRANSPOSASE, Y1_TNP DOMAIN-CONTAINING"/>
    <property type="match status" value="1"/>
</dbReference>
<dbReference type="Gene3D" id="3.30.70.1290">
    <property type="entry name" value="Transposase IS200-like"/>
    <property type="match status" value="1"/>
</dbReference>
<organism evidence="3">
    <name type="scientific">hydrothermal vent metagenome</name>
    <dbReference type="NCBI Taxonomy" id="652676"/>
    <lineage>
        <taxon>unclassified sequences</taxon>
        <taxon>metagenomes</taxon>
        <taxon>ecological metagenomes</taxon>
    </lineage>
</organism>
<dbReference type="InterPro" id="IPR036515">
    <property type="entry name" value="Transposase_17_sf"/>
</dbReference>
<dbReference type="Pfam" id="PF01797">
    <property type="entry name" value="Y1_Tnp"/>
    <property type="match status" value="1"/>
</dbReference>
<dbReference type="CDD" id="cd06571">
    <property type="entry name" value="Bac_DnaA_C"/>
    <property type="match status" value="1"/>
</dbReference>
<feature type="domain" description="Transposase IS200-like" evidence="2">
    <location>
        <begin position="1"/>
        <end position="107"/>
    </location>
</feature>
<evidence type="ECO:0000259" key="2">
    <source>
        <dbReference type="SMART" id="SM01321"/>
    </source>
</evidence>
<proteinExistence type="predicted"/>
<dbReference type="InterPro" id="IPR002686">
    <property type="entry name" value="Transposase_17"/>
</dbReference>
<dbReference type="InterPro" id="IPR010921">
    <property type="entry name" value="Trp_repressor/repl_initiator"/>
</dbReference>
<dbReference type="GO" id="GO:0006275">
    <property type="term" value="P:regulation of DNA replication"/>
    <property type="evidence" value="ECO:0007669"/>
    <property type="project" value="InterPro"/>
</dbReference>
<protein>
    <recommendedName>
        <fullName evidence="4">Transposase IS200-like domain-containing protein</fullName>
    </recommendedName>
</protein>
<dbReference type="GO" id="GO:0006270">
    <property type="term" value="P:DNA replication initiation"/>
    <property type="evidence" value="ECO:0007669"/>
    <property type="project" value="InterPro"/>
</dbReference>
<gene>
    <name evidence="3" type="ORF">MNBD_DELTA03-1006</name>
</gene>
<dbReference type="SUPFAM" id="SSF143422">
    <property type="entry name" value="Transposase IS200-like"/>
    <property type="match status" value="1"/>
</dbReference>
<dbReference type="Pfam" id="PF08299">
    <property type="entry name" value="Bac_DnaA_C"/>
    <property type="match status" value="1"/>
</dbReference>
<dbReference type="SUPFAM" id="SSF48295">
    <property type="entry name" value="TrpR-like"/>
    <property type="match status" value="1"/>
</dbReference>
<dbReference type="GO" id="GO:0004803">
    <property type="term" value="F:transposase activity"/>
    <property type="evidence" value="ECO:0007669"/>
    <property type="project" value="InterPro"/>
</dbReference>
<accession>A0A3B0VV85</accession>
<dbReference type="GO" id="GO:0043565">
    <property type="term" value="F:sequence-specific DNA binding"/>
    <property type="evidence" value="ECO:0007669"/>
    <property type="project" value="InterPro"/>
</dbReference>
<evidence type="ECO:0008006" key="4">
    <source>
        <dbReference type="Google" id="ProtNLM"/>
    </source>
</evidence>
<evidence type="ECO:0000313" key="3">
    <source>
        <dbReference type="EMBL" id="VAW42377.1"/>
    </source>
</evidence>